<dbReference type="EMBL" id="CAJNOL010001047">
    <property type="protein sequence ID" value="CAF1274784.1"/>
    <property type="molecule type" value="Genomic_DNA"/>
</dbReference>
<sequence>MTCSLVHPSSPTGHNRRIELAGIDLWVRARTDKVFAYPSELDIERFKNALSRTLSLWPAIAGRFLLLDGDHYVIEMSDNPIPMTYVENTDLATWPTHLNIVAEVHENLLDPFIDGVQIIKLISDSQDEPLLRLKLTRLVQSGEWILGVSWAHIVGDAAALLHFLNTISRFYQHLEPLDPLPVFERRLWHEDEANQTFLPMMKHLTHAGPLQEMFQRYSSWKDTHEQLNLRFSGEQLEKLHALAGGHTVTIQDSLSAYLILTLNTYCYRDDDQRLIQRANTVVNFRGVSNSIAPVGHVSNAIFMMLSENFDDPLSLQSIAKTIRRSIVRSRDPQLLETWLTTADGLMRKIVHENRMVNWRQFPNEVIINSNFRYDWAALVDFGYTDKCRMYTIWTGPLYFRVFRLNPEFNGHEWLPRDRNGAEVAFRIENDMKERFLSALKKDFEENFANVKQ</sequence>
<evidence type="ECO:0000313" key="4">
    <source>
        <dbReference type="Proteomes" id="UP000663870"/>
    </source>
</evidence>
<keyword evidence="4" id="KW-1185">Reference proteome</keyword>
<organism evidence="3 4">
    <name type="scientific">Rotaria sordida</name>
    <dbReference type="NCBI Taxonomy" id="392033"/>
    <lineage>
        <taxon>Eukaryota</taxon>
        <taxon>Metazoa</taxon>
        <taxon>Spiralia</taxon>
        <taxon>Gnathifera</taxon>
        <taxon>Rotifera</taxon>
        <taxon>Eurotatoria</taxon>
        <taxon>Bdelloidea</taxon>
        <taxon>Philodinida</taxon>
        <taxon>Philodinidae</taxon>
        <taxon>Rotaria</taxon>
    </lineage>
</organism>
<dbReference type="AlphaFoldDB" id="A0A815BVM7"/>
<dbReference type="EMBL" id="CAJNOH010000596">
    <property type="protein sequence ID" value="CAF1084299.1"/>
    <property type="molecule type" value="Genomic_DNA"/>
</dbReference>
<evidence type="ECO:0000313" key="3">
    <source>
        <dbReference type="EMBL" id="CAF1274784.1"/>
    </source>
</evidence>
<dbReference type="InterPro" id="IPR050317">
    <property type="entry name" value="Plant_Fungal_Acyltransferase"/>
</dbReference>
<dbReference type="Gene3D" id="3.30.559.10">
    <property type="entry name" value="Chloramphenicol acetyltransferase-like domain"/>
    <property type="match status" value="2"/>
</dbReference>
<dbReference type="PANTHER" id="PTHR31642:SF310">
    <property type="entry name" value="FATTY ALCOHOL:CAFFEOYL-COA ACYLTRANSFERASE"/>
    <property type="match status" value="1"/>
</dbReference>
<proteinExistence type="predicted"/>
<dbReference type="SUPFAM" id="SSF52777">
    <property type="entry name" value="CoA-dependent acyltransferases"/>
    <property type="match status" value="1"/>
</dbReference>
<evidence type="ECO:0000313" key="2">
    <source>
        <dbReference type="EMBL" id="CAF1084299.1"/>
    </source>
</evidence>
<comment type="caution">
    <text evidence="3">The sequence shown here is derived from an EMBL/GenBank/DDBJ whole genome shotgun (WGS) entry which is preliminary data.</text>
</comment>
<name>A0A815BVM7_9BILA</name>
<evidence type="ECO:0000256" key="1">
    <source>
        <dbReference type="ARBA" id="ARBA00022679"/>
    </source>
</evidence>
<protein>
    <submittedName>
        <fullName evidence="3">Uncharacterized protein</fullName>
    </submittedName>
</protein>
<dbReference type="Pfam" id="PF02458">
    <property type="entry name" value="Transferase"/>
    <property type="match status" value="1"/>
</dbReference>
<dbReference type="PANTHER" id="PTHR31642">
    <property type="entry name" value="TRICHOTHECENE 3-O-ACETYLTRANSFERASE"/>
    <property type="match status" value="1"/>
</dbReference>
<dbReference type="GO" id="GO:0016747">
    <property type="term" value="F:acyltransferase activity, transferring groups other than amino-acyl groups"/>
    <property type="evidence" value="ECO:0007669"/>
    <property type="project" value="TreeGrafter"/>
</dbReference>
<dbReference type="Proteomes" id="UP000663870">
    <property type="component" value="Unassembled WGS sequence"/>
</dbReference>
<reference evidence="3" key="1">
    <citation type="submission" date="2021-02" db="EMBL/GenBank/DDBJ databases">
        <authorList>
            <person name="Nowell W R."/>
        </authorList>
    </citation>
    <scope>NUCLEOTIDE SEQUENCE</scope>
</reference>
<keyword evidence="1" id="KW-0808">Transferase</keyword>
<accession>A0A815BVM7</accession>
<dbReference type="Proteomes" id="UP000663854">
    <property type="component" value="Unassembled WGS sequence"/>
</dbReference>
<dbReference type="InterPro" id="IPR023213">
    <property type="entry name" value="CAT-like_dom_sf"/>
</dbReference>
<gene>
    <name evidence="3" type="ORF">JXQ802_LOCUS28179</name>
    <name evidence="2" type="ORF">PYM288_LOCUS18835</name>
</gene>